<proteinExistence type="predicted"/>
<reference evidence="4" key="1">
    <citation type="journal article" date="2019" name="Int. J. Syst. Evol. Microbiol.">
        <title>The Global Catalogue of Microorganisms (GCM) 10K type strain sequencing project: providing services to taxonomists for standard genome sequencing and annotation.</title>
        <authorList>
            <consortium name="The Broad Institute Genomics Platform"/>
            <consortium name="The Broad Institute Genome Sequencing Center for Infectious Disease"/>
            <person name="Wu L."/>
            <person name="Ma J."/>
        </authorList>
    </citation>
    <scope>NUCLEOTIDE SEQUENCE [LARGE SCALE GENOMIC DNA]</scope>
    <source>
        <strain evidence="4">JCM 32105</strain>
    </source>
</reference>
<evidence type="ECO:0000256" key="1">
    <source>
        <dbReference type="ARBA" id="ARBA00022801"/>
    </source>
</evidence>
<dbReference type="InterPro" id="IPR002901">
    <property type="entry name" value="MGlyc_endo_b_GlcNAc-like_dom"/>
</dbReference>
<dbReference type="PANTHER" id="PTHR33308:SF9">
    <property type="entry name" value="PEPTIDOGLYCAN HYDROLASE FLGJ"/>
    <property type="match status" value="1"/>
</dbReference>
<dbReference type="Gene3D" id="1.10.530.10">
    <property type="match status" value="1"/>
</dbReference>
<protein>
    <submittedName>
        <fullName evidence="3">Glucosaminidase domain-containing protein</fullName>
    </submittedName>
</protein>
<dbReference type="InterPro" id="IPR023346">
    <property type="entry name" value="Lysozyme-like_dom_sf"/>
</dbReference>
<evidence type="ECO:0000313" key="4">
    <source>
        <dbReference type="Proteomes" id="UP001500067"/>
    </source>
</evidence>
<keyword evidence="4" id="KW-1185">Reference proteome</keyword>
<comment type="caution">
    <text evidence="3">The sequence shown here is derived from an EMBL/GenBank/DDBJ whole genome shotgun (WGS) entry which is preliminary data.</text>
</comment>
<dbReference type="Pfam" id="PF01832">
    <property type="entry name" value="Glucosaminidase"/>
    <property type="match status" value="1"/>
</dbReference>
<dbReference type="InterPro" id="IPR051056">
    <property type="entry name" value="Glycosyl_Hydrolase_73"/>
</dbReference>
<evidence type="ECO:0000259" key="2">
    <source>
        <dbReference type="Pfam" id="PF01832"/>
    </source>
</evidence>
<dbReference type="EMBL" id="BAABFA010000008">
    <property type="protein sequence ID" value="GAA4463074.1"/>
    <property type="molecule type" value="Genomic_DNA"/>
</dbReference>
<sequence>MITLTLLLVVVTANAQNKKYITDHKILATLLGEHYGIPPSVILAVATVESAGGAGATAKVLNNHFGIVGRNRYVNHRGHKSRYKQYDNEYASYLDFCNMLTRKRFYAKLKNNKDPQAWIKAMSLSGYSESPEEWEQKINSVLHSHKL</sequence>
<dbReference type="SUPFAM" id="SSF53955">
    <property type="entry name" value="Lysozyme-like"/>
    <property type="match status" value="1"/>
</dbReference>
<evidence type="ECO:0000313" key="3">
    <source>
        <dbReference type="EMBL" id="GAA4463074.1"/>
    </source>
</evidence>
<feature type="domain" description="Mannosyl-glycoprotein endo-beta-N-acetylglucosamidase-like" evidence="2">
    <location>
        <begin position="29"/>
        <end position="147"/>
    </location>
</feature>
<dbReference type="Proteomes" id="UP001500067">
    <property type="component" value="Unassembled WGS sequence"/>
</dbReference>
<name>A0ABP8NA89_9BACT</name>
<gene>
    <name evidence="3" type="ORF">GCM10023093_10740</name>
</gene>
<organism evidence="3 4">
    <name type="scientific">Nemorincola caseinilytica</name>
    <dbReference type="NCBI Taxonomy" id="2054315"/>
    <lineage>
        <taxon>Bacteria</taxon>
        <taxon>Pseudomonadati</taxon>
        <taxon>Bacteroidota</taxon>
        <taxon>Chitinophagia</taxon>
        <taxon>Chitinophagales</taxon>
        <taxon>Chitinophagaceae</taxon>
        <taxon>Nemorincola</taxon>
    </lineage>
</organism>
<keyword evidence="1" id="KW-0378">Hydrolase</keyword>
<dbReference type="PANTHER" id="PTHR33308">
    <property type="entry name" value="PEPTIDOGLYCAN HYDROLASE FLGJ"/>
    <property type="match status" value="1"/>
</dbReference>
<accession>A0ABP8NA89</accession>